<dbReference type="RefSeq" id="WP_162667442.1">
    <property type="nucleotide sequence ID" value="NZ_LR593886.1"/>
</dbReference>
<evidence type="ECO:0000313" key="2">
    <source>
        <dbReference type="EMBL" id="VTR92604.1"/>
    </source>
</evidence>
<keyword evidence="3" id="KW-1185">Reference proteome</keyword>
<feature type="compositionally biased region" description="Basic and acidic residues" evidence="1">
    <location>
        <begin position="92"/>
        <end position="109"/>
    </location>
</feature>
<feature type="region of interest" description="Disordered" evidence="1">
    <location>
        <begin position="86"/>
        <end position="109"/>
    </location>
</feature>
<reference evidence="2 3" key="1">
    <citation type="submission" date="2019-05" db="EMBL/GenBank/DDBJ databases">
        <authorList>
            <consortium name="Science for Life Laboratories"/>
        </authorList>
    </citation>
    <scope>NUCLEOTIDE SEQUENCE [LARGE SCALE GENOMIC DNA]</scope>
    <source>
        <strain evidence="2">Soil9</strain>
    </source>
</reference>
<dbReference type="KEGG" id="gms:SOIL9_51100"/>
<evidence type="ECO:0000313" key="3">
    <source>
        <dbReference type="Proteomes" id="UP000464178"/>
    </source>
</evidence>
<gene>
    <name evidence="2" type="ORF">SOIL9_51100</name>
</gene>
<dbReference type="PROSITE" id="PS51257">
    <property type="entry name" value="PROKAR_LIPOPROTEIN"/>
    <property type="match status" value="1"/>
</dbReference>
<protein>
    <recommendedName>
        <fullName evidence="4">Lipoprotein</fullName>
    </recommendedName>
</protein>
<dbReference type="Proteomes" id="UP000464178">
    <property type="component" value="Chromosome"/>
</dbReference>
<sequence length="214" mass="23100">MRGPAKCLCLVVLVALLGGCTKKVSEENAKKVQPGMTLSEVEAILGSGRKDGADQYEWTTEKGKLRLGFSNNKVTRIEHQGAPRVLTEEEQAAEKARSDAKWAEQKKDADRVAQDRDRINALNDVYALLFAAVGAGDRLPANEAAAAASPLANVNKGMDAIRSGRVVVRWGAAITDDVWAYEKDAPTKGGYAVGEKYTLAEKLTAEQLRPFAGR</sequence>
<dbReference type="EMBL" id="LR593886">
    <property type="protein sequence ID" value="VTR92604.1"/>
    <property type="molecule type" value="Genomic_DNA"/>
</dbReference>
<proteinExistence type="predicted"/>
<evidence type="ECO:0008006" key="4">
    <source>
        <dbReference type="Google" id="ProtNLM"/>
    </source>
</evidence>
<evidence type="ECO:0000256" key="1">
    <source>
        <dbReference type="SAM" id="MobiDB-lite"/>
    </source>
</evidence>
<name>A0A6P2CXT9_9BACT</name>
<organism evidence="2 3">
    <name type="scientific">Gemmata massiliana</name>
    <dbReference type="NCBI Taxonomy" id="1210884"/>
    <lineage>
        <taxon>Bacteria</taxon>
        <taxon>Pseudomonadati</taxon>
        <taxon>Planctomycetota</taxon>
        <taxon>Planctomycetia</taxon>
        <taxon>Gemmatales</taxon>
        <taxon>Gemmataceae</taxon>
        <taxon>Gemmata</taxon>
    </lineage>
</organism>
<accession>A0A6P2CXT9</accession>
<dbReference type="AlphaFoldDB" id="A0A6P2CXT9"/>